<name>A0A1G8VWR3_9PSED</name>
<dbReference type="RefSeq" id="WP_084334713.1">
    <property type="nucleotide sequence ID" value="NZ_FNFD01000002.1"/>
</dbReference>
<keyword evidence="1" id="KW-0812">Transmembrane</keyword>
<dbReference type="InterPro" id="IPR018688">
    <property type="entry name" value="PpoB2-like"/>
</dbReference>
<feature type="transmembrane region" description="Helical" evidence="1">
    <location>
        <begin position="67"/>
        <end position="94"/>
    </location>
</feature>
<gene>
    <name evidence="2" type="ORF">SAMN05216186_102380</name>
</gene>
<dbReference type="Pfam" id="PF09948">
    <property type="entry name" value="PpoB2"/>
    <property type="match status" value="1"/>
</dbReference>
<keyword evidence="3" id="KW-1185">Reference proteome</keyword>
<feature type="transmembrane region" description="Helical" evidence="1">
    <location>
        <begin position="240"/>
        <end position="261"/>
    </location>
</feature>
<keyword evidence="1" id="KW-1133">Transmembrane helix</keyword>
<accession>A0A1G8VWR3</accession>
<dbReference type="EMBL" id="FNFD01000002">
    <property type="protein sequence ID" value="SDJ70243.1"/>
    <property type="molecule type" value="Genomic_DNA"/>
</dbReference>
<evidence type="ECO:0000256" key="1">
    <source>
        <dbReference type="SAM" id="Phobius"/>
    </source>
</evidence>
<sequence>MAWQPAAMPARGMSKEQLVFVACLFLLLALAWLVLQRMTEVMAAPGGMADMAMAGMPMPWSVGDAALMFAMWAVMMVGMMLPSALPMFLLYQMLLRRRMPSPQRHWALVLFCAAYLVVWGGFSLIATLLQWGLDHLALLDVQMRSASTPLAAVLLIAAGVWQWLPAKSACLERCRGPMQFLLTGWRPGVTGGWHLGLAHGAWCLGCCWALMGLLFVVGVMNLLWVALIGAFVLFEKTLPLGLWLSRAGGLLLVGWGAALLLP</sequence>
<protein>
    <submittedName>
        <fullName evidence="2">Predicted metal-binding membrane protein</fullName>
    </submittedName>
</protein>
<evidence type="ECO:0000313" key="2">
    <source>
        <dbReference type="EMBL" id="SDJ70243.1"/>
    </source>
</evidence>
<dbReference type="AlphaFoldDB" id="A0A1G8VWR3"/>
<dbReference type="Proteomes" id="UP000198706">
    <property type="component" value="Unassembled WGS sequence"/>
</dbReference>
<feature type="transmembrane region" description="Helical" evidence="1">
    <location>
        <begin position="146"/>
        <end position="164"/>
    </location>
</feature>
<proteinExistence type="predicted"/>
<evidence type="ECO:0000313" key="3">
    <source>
        <dbReference type="Proteomes" id="UP000198706"/>
    </source>
</evidence>
<feature type="transmembrane region" description="Helical" evidence="1">
    <location>
        <begin position="106"/>
        <end position="126"/>
    </location>
</feature>
<reference evidence="2 3" key="1">
    <citation type="submission" date="2016-10" db="EMBL/GenBank/DDBJ databases">
        <authorList>
            <person name="de Groot N.N."/>
        </authorList>
    </citation>
    <scope>NUCLEOTIDE SEQUENCE [LARGE SCALE GENOMIC DNA]</scope>
    <source>
        <strain evidence="2 3">JCM 21544</strain>
    </source>
</reference>
<keyword evidence="1" id="KW-0472">Membrane</keyword>
<organism evidence="2 3">
    <name type="scientific">Pseudomonas indica</name>
    <dbReference type="NCBI Taxonomy" id="137658"/>
    <lineage>
        <taxon>Bacteria</taxon>
        <taxon>Pseudomonadati</taxon>
        <taxon>Pseudomonadota</taxon>
        <taxon>Gammaproteobacteria</taxon>
        <taxon>Pseudomonadales</taxon>
        <taxon>Pseudomonadaceae</taxon>
        <taxon>Pseudomonas</taxon>
    </lineage>
</organism>
<feature type="transmembrane region" description="Helical" evidence="1">
    <location>
        <begin position="201"/>
        <end position="234"/>
    </location>
</feature>
<dbReference type="STRING" id="137658.SAMN05216186_102380"/>